<comment type="caution">
    <text evidence="2">The sequence shown here is derived from an EMBL/GenBank/DDBJ whole genome shotgun (WGS) entry which is preliminary data.</text>
</comment>
<dbReference type="Proteomes" id="UP000068164">
    <property type="component" value="Unassembled WGS sequence"/>
</dbReference>
<reference evidence="2 3" key="1">
    <citation type="submission" date="2015-11" db="EMBL/GenBank/DDBJ databases">
        <title>Draft Genome Sequence of the Strain BR 10423 (Rhizobium sp.) isolated from nodules of Mimosa pudica.</title>
        <authorList>
            <person name="Barauna A.C."/>
            <person name="Zilli J.E."/>
            <person name="Simoes-Araujo J.L."/>
            <person name="Reis V.M."/>
            <person name="James E.K."/>
            <person name="Reis F.B.Jr."/>
            <person name="Rouws L.F."/>
            <person name="Passos S.R."/>
            <person name="Gois S.R."/>
        </authorList>
    </citation>
    <scope>NUCLEOTIDE SEQUENCE [LARGE SCALE GENOMIC DNA]</scope>
    <source>
        <strain evidence="2 3">BR10423</strain>
    </source>
</reference>
<dbReference type="EMBL" id="LNCD01000042">
    <property type="protein sequence ID" value="KWV56140.1"/>
    <property type="molecule type" value="Genomic_DNA"/>
</dbReference>
<protein>
    <submittedName>
        <fullName evidence="2">Uncharacterized protein</fullName>
    </submittedName>
</protein>
<proteinExistence type="predicted"/>
<name>A0A109JW04_9HYPH</name>
<accession>A0A109JW04</accession>
<feature type="compositionally biased region" description="Low complexity" evidence="1">
    <location>
        <begin position="63"/>
        <end position="76"/>
    </location>
</feature>
<organism evidence="2 3">
    <name type="scientific">Rhizobium altiplani</name>
    <dbReference type="NCBI Taxonomy" id="1864509"/>
    <lineage>
        <taxon>Bacteria</taxon>
        <taxon>Pseudomonadati</taxon>
        <taxon>Pseudomonadota</taxon>
        <taxon>Alphaproteobacteria</taxon>
        <taxon>Hyphomicrobiales</taxon>
        <taxon>Rhizobiaceae</taxon>
        <taxon>Rhizobium/Agrobacterium group</taxon>
        <taxon>Rhizobium</taxon>
    </lineage>
</organism>
<keyword evidence="3" id="KW-1185">Reference proteome</keyword>
<feature type="region of interest" description="Disordered" evidence="1">
    <location>
        <begin position="1"/>
        <end position="76"/>
    </location>
</feature>
<evidence type="ECO:0000313" key="3">
    <source>
        <dbReference type="Proteomes" id="UP000068164"/>
    </source>
</evidence>
<dbReference type="AlphaFoldDB" id="A0A109JW04"/>
<gene>
    <name evidence="2" type="ORF">AS026_35030</name>
</gene>
<evidence type="ECO:0000256" key="1">
    <source>
        <dbReference type="SAM" id="MobiDB-lite"/>
    </source>
</evidence>
<feature type="compositionally biased region" description="Basic and acidic residues" evidence="1">
    <location>
        <begin position="18"/>
        <end position="50"/>
    </location>
</feature>
<evidence type="ECO:0000313" key="2">
    <source>
        <dbReference type="EMBL" id="KWV56140.1"/>
    </source>
</evidence>
<sequence length="76" mass="8425">MDALKMKNEPAALQPSGRENRSQSVPDDKVKTEDSRPPETQMDETRKDAMPETASRPLYSIRLSSAPRALARAPTT</sequence>